<dbReference type="GO" id="GO:0046930">
    <property type="term" value="C:pore complex"/>
    <property type="evidence" value="ECO:0007669"/>
    <property type="project" value="UniProtKB-KW"/>
</dbReference>
<dbReference type="STRING" id="314256.OG2516_05748"/>
<dbReference type="GO" id="GO:0015159">
    <property type="term" value="F:polysaccharide transmembrane transporter activity"/>
    <property type="evidence" value="ECO:0007669"/>
    <property type="project" value="InterPro"/>
</dbReference>
<dbReference type="Proteomes" id="UP000003635">
    <property type="component" value="Unassembled WGS sequence"/>
</dbReference>
<dbReference type="PANTHER" id="PTHR33619:SF3">
    <property type="entry name" value="POLYSACCHARIDE EXPORT PROTEIN GFCE-RELATED"/>
    <property type="match status" value="1"/>
</dbReference>
<keyword evidence="9" id="KW-0406">Ion transport</keyword>
<evidence type="ECO:0000256" key="4">
    <source>
        <dbReference type="ARBA" id="ARBA00022452"/>
    </source>
</evidence>
<keyword evidence="12" id="KW-0564">Palmitate</keyword>
<keyword evidence="14" id="KW-0449">Lipoprotein</keyword>
<dbReference type="Pfam" id="PF02563">
    <property type="entry name" value="Poly_export"/>
    <property type="match status" value="1"/>
</dbReference>
<keyword evidence="10" id="KW-0626">Porin</keyword>
<evidence type="ECO:0000256" key="14">
    <source>
        <dbReference type="ARBA" id="ARBA00023288"/>
    </source>
</evidence>
<proteinExistence type="inferred from homology"/>
<evidence type="ECO:0000256" key="6">
    <source>
        <dbReference type="ARBA" id="ARBA00022692"/>
    </source>
</evidence>
<gene>
    <name evidence="17" type="ORF">OG2516_05748</name>
</gene>
<comment type="caution">
    <text evidence="17">The sequence shown here is derived from an EMBL/GenBank/DDBJ whole genome shotgun (WGS) entry which is preliminary data.</text>
</comment>
<dbReference type="PROSITE" id="PS51257">
    <property type="entry name" value="PROKAR_LIPOPROTEIN"/>
    <property type="match status" value="1"/>
</dbReference>
<keyword evidence="8" id="KW-0625">Polysaccharide transport</keyword>
<keyword evidence="11" id="KW-0472">Membrane</keyword>
<evidence type="ECO:0000256" key="12">
    <source>
        <dbReference type="ARBA" id="ARBA00023139"/>
    </source>
</evidence>
<name>Q2CIK2_OCEGH</name>
<evidence type="ECO:0000256" key="10">
    <source>
        <dbReference type="ARBA" id="ARBA00023114"/>
    </source>
</evidence>
<dbReference type="AlphaFoldDB" id="Q2CIK2"/>
<comment type="similarity">
    <text evidence="2">Belongs to the BexD/CtrA/VexA family.</text>
</comment>
<dbReference type="Pfam" id="PF22461">
    <property type="entry name" value="SLBB_2"/>
    <property type="match status" value="2"/>
</dbReference>
<evidence type="ECO:0000256" key="3">
    <source>
        <dbReference type="ARBA" id="ARBA00022448"/>
    </source>
</evidence>
<evidence type="ECO:0000313" key="18">
    <source>
        <dbReference type="Proteomes" id="UP000003635"/>
    </source>
</evidence>
<evidence type="ECO:0000256" key="11">
    <source>
        <dbReference type="ARBA" id="ARBA00023136"/>
    </source>
</evidence>
<dbReference type="eggNOG" id="COG1596">
    <property type="taxonomic scope" value="Bacteria"/>
</dbReference>
<dbReference type="GO" id="GO:0009279">
    <property type="term" value="C:cell outer membrane"/>
    <property type="evidence" value="ECO:0007669"/>
    <property type="project" value="UniProtKB-SubCell"/>
</dbReference>
<dbReference type="HOGENOM" id="CLU_038343_4_0_5"/>
<dbReference type="EMBL" id="AAOT01000003">
    <property type="protein sequence ID" value="EAR52587.1"/>
    <property type="molecule type" value="Genomic_DNA"/>
</dbReference>
<keyword evidence="4" id="KW-1134">Transmembrane beta strand</keyword>
<dbReference type="InterPro" id="IPR003715">
    <property type="entry name" value="Poly_export_N"/>
</dbReference>
<keyword evidence="5" id="KW-0762">Sugar transport</keyword>
<evidence type="ECO:0000256" key="9">
    <source>
        <dbReference type="ARBA" id="ARBA00023065"/>
    </source>
</evidence>
<keyword evidence="6" id="KW-0812">Transmembrane</keyword>
<protein>
    <submittedName>
        <fullName evidence="17">Polysaccharide biosynthesis/export protein</fullName>
    </submittedName>
</protein>
<keyword evidence="3" id="KW-0813">Transport</keyword>
<dbReference type="InterPro" id="IPR054765">
    <property type="entry name" value="SLBB_dom"/>
</dbReference>
<accession>Q2CIK2</accession>
<organism evidence="17 18">
    <name type="scientific">Oceanicola granulosus (strain ATCC BAA-861 / DSM 15982 / KCTC 12143 / HTCC2516)</name>
    <dbReference type="NCBI Taxonomy" id="314256"/>
    <lineage>
        <taxon>Bacteria</taxon>
        <taxon>Pseudomonadati</taxon>
        <taxon>Pseudomonadota</taxon>
        <taxon>Alphaproteobacteria</taxon>
        <taxon>Rhodobacterales</taxon>
        <taxon>Roseobacteraceae</taxon>
        <taxon>Oceanicola</taxon>
    </lineage>
</organism>
<evidence type="ECO:0000256" key="5">
    <source>
        <dbReference type="ARBA" id="ARBA00022597"/>
    </source>
</evidence>
<comment type="subcellular location">
    <subcellularLocation>
        <location evidence="1">Cell outer membrane</location>
        <topology evidence="1">Multi-pass membrane protein</topology>
    </subcellularLocation>
</comment>
<keyword evidence="7" id="KW-0732">Signal</keyword>
<evidence type="ECO:0000256" key="1">
    <source>
        <dbReference type="ARBA" id="ARBA00004571"/>
    </source>
</evidence>
<dbReference type="PANTHER" id="PTHR33619">
    <property type="entry name" value="POLYSACCHARIDE EXPORT PROTEIN GFCE-RELATED"/>
    <property type="match status" value="1"/>
</dbReference>
<dbReference type="GO" id="GO:0006811">
    <property type="term" value="P:monoatomic ion transport"/>
    <property type="evidence" value="ECO:0007669"/>
    <property type="project" value="UniProtKB-KW"/>
</dbReference>
<dbReference type="Gene3D" id="3.30.1950.10">
    <property type="entry name" value="wza like domain"/>
    <property type="match status" value="1"/>
</dbReference>
<dbReference type="GO" id="GO:0015288">
    <property type="term" value="F:porin activity"/>
    <property type="evidence" value="ECO:0007669"/>
    <property type="project" value="UniProtKB-KW"/>
</dbReference>
<feature type="domain" description="Polysaccharide export protein N-terminal" evidence="15">
    <location>
        <begin position="82"/>
        <end position="161"/>
    </location>
</feature>
<reference evidence="17 18" key="1">
    <citation type="journal article" date="2010" name="J. Bacteriol.">
        <title>Genome sequences of Oceanicola granulosus HTCC2516(T) and Oceanicola batsensis HTCC2597(TDelta).</title>
        <authorList>
            <person name="Thrash J.C."/>
            <person name="Cho J.C."/>
            <person name="Vergin K.L."/>
            <person name="Giovannoni S.J."/>
        </authorList>
    </citation>
    <scope>NUCLEOTIDE SEQUENCE [LARGE SCALE GENOMIC DNA]</scope>
    <source>
        <strain evidence="18">ATCC BAA-861 / DSM 15982 / KCTC 12143 / HTCC2516</strain>
    </source>
</reference>
<sequence length="380" mass="39635">MSLPIPRLAKGLALIAAAALLAGCGLPRSGPTRGEIFEGSVLRQGDAFILVVDDRVNAIASVAPALGFSSSFLNAGQVGSDTINPGDTLGLTIFENVTDGLLVPTGQNATILDEVQVDGGGFIFVPYAGRIRAAGNTPERVRQIITERLGDQTPDPQVQVRRLAGDGATVSVVGAVGAQGVYAIERPTRLLSEMLARAGGVAVDADIARVTVTRGDHTGQVWFEDIYETPGNDIALRDGDRIIVEEDTRSFTALGATGAQDLVPFESQTISAIEAIATVGGLNPNQADPTGVFVFRNEPEAIAEQLVGQEVTGTQRVVYVLDLTRPNGLFFARDFAIRDGDTVYVTEAPFSQFSKVIAALTGSLGAVNSVVGTAQTVTGG</sequence>
<keyword evidence="18" id="KW-1185">Reference proteome</keyword>
<evidence type="ECO:0000256" key="7">
    <source>
        <dbReference type="ARBA" id="ARBA00022729"/>
    </source>
</evidence>
<dbReference type="Gene3D" id="3.10.560.10">
    <property type="entry name" value="Outer membrane lipoprotein wza domain like"/>
    <property type="match status" value="2"/>
</dbReference>
<evidence type="ECO:0000313" key="17">
    <source>
        <dbReference type="EMBL" id="EAR52587.1"/>
    </source>
</evidence>
<evidence type="ECO:0000259" key="16">
    <source>
        <dbReference type="Pfam" id="PF22461"/>
    </source>
</evidence>
<evidence type="ECO:0000256" key="13">
    <source>
        <dbReference type="ARBA" id="ARBA00023237"/>
    </source>
</evidence>
<dbReference type="InterPro" id="IPR049712">
    <property type="entry name" value="Poly_export"/>
</dbReference>
<evidence type="ECO:0000256" key="8">
    <source>
        <dbReference type="ARBA" id="ARBA00023047"/>
    </source>
</evidence>
<evidence type="ECO:0000256" key="2">
    <source>
        <dbReference type="ARBA" id="ARBA00009450"/>
    </source>
</evidence>
<evidence type="ECO:0000259" key="15">
    <source>
        <dbReference type="Pfam" id="PF02563"/>
    </source>
</evidence>
<feature type="domain" description="SLBB" evidence="16">
    <location>
        <begin position="170"/>
        <end position="244"/>
    </location>
</feature>
<keyword evidence="13" id="KW-0998">Cell outer membrane</keyword>
<dbReference type="RefSeq" id="WP_007254677.1">
    <property type="nucleotide sequence ID" value="NZ_CH724107.1"/>
</dbReference>
<feature type="domain" description="SLBB" evidence="16">
    <location>
        <begin position="254"/>
        <end position="345"/>
    </location>
</feature>